<reference evidence="2 3" key="1">
    <citation type="journal article" date="2016" name="DNA Res.">
        <title>Genome sequence of Aspergillus luchuensis NBRC 4314.</title>
        <authorList>
            <person name="Yamada O."/>
            <person name="Machida M."/>
            <person name="Hosoyama A."/>
            <person name="Goto M."/>
            <person name="Takahashi T."/>
            <person name="Futagami T."/>
            <person name="Yamagata Y."/>
            <person name="Takeuchi M."/>
            <person name="Kobayashi T."/>
            <person name="Koike H."/>
            <person name="Abe K."/>
            <person name="Asai K."/>
            <person name="Arita M."/>
            <person name="Fujita N."/>
            <person name="Fukuda K."/>
            <person name="Higa K."/>
            <person name="Horikawa H."/>
            <person name="Ishikawa T."/>
            <person name="Jinno K."/>
            <person name="Kato Y."/>
            <person name="Kirimura K."/>
            <person name="Mizutani O."/>
            <person name="Nakasone K."/>
            <person name="Sano M."/>
            <person name="Shiraishi Y."/>
            <person name="Tsukahara M."/>
            <person name="Gomi K."/>
        </authorList>
    </citation>
    <scope>NUCLEOTIDE SEQUENCE [LARGE SCALE GENOMIC DNA]</scope>
    <source>
        <strain evidence="2 3">RIB 2604</strain>
    </source>
</reference>
<dbReference type="EMBL" id="BCWF01000018">
    <property type="protein sequence ID" value="GAT24285.1"/>
    <property type="molecule type" value="Genomic_DNA"/>
</dbReference>
<evidence type="ECO:0000313" key="2">
    <source>
        <dbReference type="EMBL" id="GAT24285.1"/>
    </source>
</evidence>
<dbReference type="Gene3D" id="3.10.450.50">
    <property type="match status" value="1"/>
</dbReference>
<dbReference type="AlphaFoldDB" id="A0A146FEF8"/>
<dbReference type="Proteomes" id="UP000075230">
    <property type="component" value="Unassembled WGS sequence"/>
</dbReference>
<dbReference type="VEuPathDB" id="FungiDB:ASPFODRAFT_605390"/>
<name>A0A146FEF8_ASPKA</name>
<evidence type="ECO:0000259" key="1">
    <source>
        <dbReference type="Pfam" id="PF13577"/>
    </source>
</evidence>
<dbReference type="Pfam" id="PF13577">
    <property type="entry name" value="SnoaL_4"/>
    <property type="match status" value="1"/>
</dbReference>
<evidence type="ECO:0000313" key="3">
    <source>
        <dbReference type="Proteomes" id="UP000075230"/>
    </source>
</evidence>
<dbReference type="SUPFAM" id="SSF54427">
    <property type="entry name" value="NTF2-like"/>
    <property type="match status" value="1"/>
</dbReference>
<dbReference type="InterPro" id="IPR037401">
    <property type="entry name" value="SnoaL-like"/>
</dbReference>
<sequence length="308" mass="35371">MARSATSFSGTTLQTDYMMALQSKGNLASVYPSWYLLSQQIVIYTPSTCKAQEQTDTMSGIGHSANIPSTGKPALFKLPDKGDYSLGAEPPSASNRLTYNTDDASTLERFKIRELCEGWPLHRDACEWSDLREIFDPKAFINISWQQNYRDKAIDTWAEGWAKSEFICHRVLGHAVDIKGDRAIDKMKCTISWRFADENGVEWDSDCDCRFGYFLKKQPQGWKILCNHPIYEKDKCVPVDPTRPPHIDHESLAKEPKGYRFLAYGMRRLGYPIKQNLPQLFGKERDMVYKEMAEWLDGKDIDFSKDDF</sequence>
<proteinExistence type="predicted"/>
<organism evidence="2 3">
    <name type="scientific">Aspergillus kawachii</name>
    <name type="common">White koji mold</name>
    <name type="synonym">Aspergillus awamori var. kawachi</name>
    <dbReference type="NCBI Taxonomy" id="1069201"/>
    <lineage>
        <taxon>Eukaryota</taxon>
        <taxon>Fungi</taxon>
        <taxon>Dikarya</taxon>
        <taxon>Ascomycota</taxon>
        <taxon>Pezizomycotina</taxon>
        <taxon>Eurotiomycetes</taxon>
        <taxon>Eurotiomycetidae</taxon>
        <taxon>Eurotiales</taxon>
        <taxon>Aspergillaceae</taxon>
        <taxon>Aspergillus</taxon>
        <taxon>Aspergillus subgen. Circumdati</taxon>
    </lineage>
</organism>
<dbReference type="InterPro" id="IPR032710">
    <property type="entry name" value="NTF2-like_dom_sf"/>
</dbReference>
<comment type="caution">
    <text evidence="2">The sequence shown here is derived from an EMBL/GenBank/DDBJ whole genome shotgun (WGS) entry which is preliminary data.</text>
</comment>
<accession>A0A146FEF8</accession>
<feature type="domain" description="SnoaL-like" evidence="1">
    <location>
        <begin position="107"/>
        <end position="224"/>
    </location>
</feature>
<reference evidence="3" key="2">
    <citation type="submission" date="2016-02" db="EMBL/GenBank/DDBJ databases">
        <title>Genome sequencing of Aspergillus luchuensis NBRC 4314.</title>
        <authorList>
            <person name="Yamada O."/>
        </authorList>
    </citation>
    <scope>NUCLEOTIDE SEQUENCE [LARGE SCALE GENOMIC DNA]</scope>
    <source>
        <strain evidence="3">RIB 2604</strain>
    </source>
</reference>
<protein>
    <recommendedName>
        <fullName evidence="1">SnoaL-like domain-containing protein</fullName>
    </recommendedName>
</protein>
<gene>
    <name evidence="2" type="ORF">RIB2604_01801100</name>
</gene>